<evidence type="ECO:0000256" key="5">
    <source>
        <dbReference type="ARBA" id="ARBA00022984"/>
    </source>
</evidence>
<dbReference type="Pfam" id="PF01471">
    <property type="entry name" value="PG_binding_1"/>
    <property type="match status" value="1"/>
</dbReference>
<dbReference type="CDD" id="cd16913">
    <property type="entry name" value="YkuD_like"/>
    <property type="match status" value="1"/>
</dbReference>
<dbReference type="InterPro" id="IPR038063">
    <property type="entry name" value="Transpep_catalytic_dom"/>
</dbReference>
<proteinExistence type="inferred from homology"/>
<dbReference type="InterPro" id="IPR052905">
    <property type="entry name" value="LD-transpeptidase_YkuD-like"/>
</dbReference>
<keyword evidence="11" id="KW-1185">Reference proteome</keyword>
<feature type="chain" id="PRO_5046667866" evidence="8">
    <location>
        <begin position="19"/>
        <end position="546"/>
    </location>
</feature>
<dbReference type="PANTHER" id="PTHR41533:SF2">
    <property type="entry name" value="BLR7131 PROTEIN"/>
    <property type="match status" value="1"/>
</dbReference>
<dbReference type="InterPro" id="IPR002477">
    <property type="entry name" value="Peptidoglycan-bd-like"/>
</dbReference>
<comment type="pathway">
    <text evidence="1 7">Cell wall biogenesis; peptidoglycan biosynthesis.</text>
</comment>
<dbReference type="RefSeq" id="WP_226934207.1">
    <property type="nucleotide sequence ID" value="NZ_JACDXX010000003.1"/>
</dbReference>
<keyword evidence="6 7" id="KW-0961">Cell wall biogenesis/degradation</keyword>
<evidence type="ECO:0000256" key="2">
    <source>
        <dbReference type="ARBA" id="ARBA00005992"/>
    </source>
</evidence>
<dbReference type="PROSITE" id="PS52029">
    <property type="entry name" value="LD_TPASE"/>
    <property type="match status" value="1"/>
</dbReference>
<keyword evidence="8" id="KW-0732">Signal</keyword>
<comment type="similarity">
    <text evidence="2">Belongs to the YkuD family.</text>
</comment>
<feature type="signal peptide" evidence="8">
    <location>
        <begin position="1"/>
        <end position="18"/>
    </location>
</feature>
<dbReference type="EMBL" id="JACDXX010000003">
    <property type="protein sequence ID" value="MCB5409314.1"/>
    <property type="molecule type" value="Genomic_DNA"/>
</dbReference>
<dbReference type="Pfam" id="PF20142">
    <property type="entry name" value="Scaffold"/>
    <property type="match status" value="1"/>
</dbReference>
<dbReference type="SUPFAM" id="SSF141523">
    <property type="entry name" value="L,D-transpeptidase catalytic domain-like"/>
    <property type="match status" value="1"/>
</dbReference>
<gene>
    <name evidence="10" type="ORF">H0485_04730</name>
</gene>
<name>A0ABS8CIT7_9RHOB</name>
<keyword evidence="5 7" id="KW-0573">Peptidoglycan synthesis</keyword>
<feature type="active site" description="Proton donor/acceptor" evidence="7">
    <location>
        <position position="438"/>
    </location>
</feature>
<sequence>MPAAVSSFAHRASFRRLAAPFLLALLLGQVALSPAAARESDSQPSLPFSQSLAAALSQDELVAAWYQARDYRPLWTGASDTARRSALLAALELAPDHGLPVARYDLAGLRRALGAVRTEGDVGRIEARLTRAYLDWAGDLSSGLLTPSEIDSTIVREISRKDPLLLLRAMEQGDPEQVLRDLLPRSDIYAQLMRAKFELEEIAATQGWGPAVPGDTLKPGDQGERFLALRNRLIAMGYLAPTATAVYDRAVQSAVMSFQRAHGLPADGVAGGDTIAEINKSPQDRIRSVLVAMERERWMDIDRSGRMIWVNLPDFTTEIVDDGRVTFRTRTVIGREDMERRTPEFSDMMNHMVVNPSWGVPRSIIVGEYLPLLQRNPNALSHMQVVDRNGRVLSRGSVNFSAYTARSFPFGMRQPPGDSNALGKVKFMFPNKYNIYLHDTPSKNLFAHDKRAYSHGCIRLADPFDFAHALFRTQAPEIEREFNSTLKGGKETPVKLEVKVPIHIVYFTAYPEGKGRIGYRRDVYGRDARLWSALEAAGVVAAPVSH</sequence>
<evidence type="ECO:0000313" key="10">
    <source>
        <dbReference type="EMBL" id="MCB5409314.1"/>
    </source>
</evidence>
<feature type="domain" description="L,D-TPase catalytic" evidence="9">
    <location>
        <begin position="306"/>
        <end position="497"/>
    </location>
</feature>
<evidence type="ECO:0000256" key="3">
    <source>
        <dbReference type="ARBA" id="ARBA00022679"/>
    </source>
</evidence>
<dbReference type="Pfam" id="PF03734">
    <property type="entry name" value="YkuD"/>
    <property type="match status" value="1"/>
</dbReference>
<dbReference type="PANTHER" id="PTHR41533">
    <property type="entry name" value="L,D-TRANSPEPTIDASE HI_1667-RELATED"/>
    <property type="match status" value="1"/>
</dbReference>
<evidence type="ECO:0000256" key="1">
    <source>
        <dbReference type="ARBA" id="ARBA00004752"/>
    </source>
</evidence>
<comment type="caution">
    <text evidence="10">The sequence shown here is derived from an EMBL/GenBank/DDBJ whole genome shotgun (WGS) entry which is preliminary data.</text>
</comment>
<evidence type="ECO:0000313" key="11">
    <source>
        <dbReference type="Proteomes" id="UP001198571"/>
    </source>
</evidence>
<evidence type="ECO:0000256" key="4">
    <source>
        <dbReference type="ARBA" id="ARBA00022960"/>
    </source>
</evidence>
<evidence type="ECO:0000259" key="9">
    <source>
        <dbReference type="PROSITE" id="PS52029"/>
    </source>
</evidence>
<evidence type="ECO:0000256" key="6">
    <source>
        <dbReference type="ARBA" id="ARBA00023316"/>
    </source>
</evidence>
<reference evidence="10 11" key="1">
    <citation type="submission" date="2020-07" db="EMBL/GenBank/DDBJ databases">
        <title>Pseudogemmobacter sp. nov., isolated from poultry manure in Taiwan.</title>
        <authorList>
            <person name="Lin S.-Y."/>
            <person name="Tang Y.-S."/>
            <person name="Young C.-C."/>
        </authorList>
    </citation>
    <scope>NUCLEOTIDE SEQUENCE [LARGE SCALE GENOMIC DNA]</scope>
    <source>
        <strain evidence="10 11">CC-YST710</strain>
    </source>
</reference>
<accession>A0ABS8CIT7</accession>
<dbReference type="SUPFAM" id="SSF47090">
    <property type="entry name" value="PGBD-like"/>
    <property type="match status" value="1"/>
</dbReference>
<feature type="active site" description="Nucleophile" evidence="7">
    <location>
        <position position="457"/>
    </location>
</feature>
<dbReference type="Gene3D" id="2.40.440.10">
    <property type="entry name" value="L,D-transpeptidase catalytic domain-like"/>
    <property type="match status" value="1"/>
</dbReference>
<dbReference type="InterPro" id="IPR005490">
    <property type="entry name" value="LD_TPept_cat_dom"/>
</dbReference>
<dbReference type="InterPro" id="IPR036366">
    <property type="entry name" value="PGBDSf"/>
</dbReference>
<organism evidence="10 11">
    <name type="scientific">Pseudogemmobacter faecipullorum</name>
    <dbReference type="NCBI Taxonomy" id="2755041"/>
    <lineage>
        <taxon>Bacteria</taxon>
        <taxon>Pseudomonadati</taxon>
        <taxon>Pseudomonadota</taxon>
        <taxon>Alphaproteobacteria</taxon>
        <taxon>Rhodobacterales</taxon>
        <taxon>Paracoccaceae</taxon>
        <taxon>Pseudogemmobacter</taxon>
    </lineage>
</organism>
<evidence type="ECO:0000256" key="7">
    <source>
        <dbReference type="PROSITE-ProRule" id="PRU01373"/>
    </source>
</evidence>
<dbReference type="Gene3D" id="1.10.101.10">
    <property type="entry name" value="PGBD-like superfamily/PGBD"/>
    <property type="match status" value="1"/>
</dbReference>
<evidence type="ECO:0000256" key="8">
    <source>
        <dbReference type="SAM" id="SignalP"/>
    </source>
</evidence>
<keyword evidence="3" id="KW-0808">Transferase</keyword>
<dbReference type="InterPro" id="IPR045380">
    <property type="entry name" value="LD_TPept_scaffold_dom"/>
</dbReference>
<protein>
    <submittedName>
        <fullName evidence="10">L,D-transpeptidase family protein</fullName>
    </submittedName>
</protein>
<keyword evidence="4 7" id="KW-0133">Cell shape</keyword>
<dbReference type="InterPro" id="IPR036365">
    <property type="entry name" value="PGBD-like_sf"/>
</dbReference>
<dbReference type="Proteomes" id="UP001198571">
    <property type="component" value="Unassembled WGS sequence"/>
</dbReference>